<keyword evidence="2" id="KW-1185">Reference proteome</keyword>
<organism evidence="1 2">
    <name type="scientific">Dreissena polymorpha</name>
    <name type="common">Zebra mussel</name>
    <name type="synonym">Mytilus polymorpha</name>
    <dbReference type="NCBI Taxonomy" id="45954"/>
    <lineage>
        <taxon>Eukaryota</taxon>
        <taxon>Metazoa</taxon>
        <taxon>Spiralia</taxon>
        <taxon>Lophotrochozoa</taxon>
        <taxon>Mollusca</taxon>
        <taxon>Bivalvia</taxon>
        <taxon>Autobranchia</taxon>
        <taxon>Heteroconchia</taxon>
        <taxon>Euheterodonta</taxon>
        <taxon>Imparidentia</taxon>
        <taxon>Neoheterodontei</taxon>
        <taxon>Myida</taxon>
        <taxon>Dreissenoidea</taxon>
        <taxon>Dreissenidae</taxon>
        <taxon>Dreissena</taxon>
    </lineage>
</organism>
<comment type="caution">
    <text evidence="1">The sequence shown here is derived from an EMBL/GenBank/DDBJ whole genome shotgun (WGS) entry which is preliminary data.</text>
</comment>
<dbReference type="AlphaFoldDB" id="A0A9D4GAX2"/>
<evidence type="ECO:0000313" key="1">
    <source>
        <dbReference type="EMBL" id="KAH3813774.1"/>
    </source>
</evidence>
<reference evidence="1" key="1">
    <citation type="journal article" date="2019" name="bioRxiv">
        <title>The Genome of the Zebra Mussel, Dreissena polymorpha: A Resource for Invasive Species Research.</title>
        <authorList>
            <person name="McCartney M.A."/>
            <person name="Auch B."/>
            <person name="Kono T."/>
            <person name="Mallez S."/>
            <person name="Zhang Y."/>
            <person name="Obille A."/>
            <person name="Becker A."/>
            <person name="Abrahante J.E."/>
            <person name="Garbe J."/>
            <person name="Badalamenti J.P."/>
            <person name="Herman A."/>
            <person name="Mangelson H."/>
            <person name="Liachko I."/>
            <person name="Sullivan S."/>
            <person name="Sone E.D."/>
            <person name="Koren S."/>
            <person name="Silverstein K.A.T."/>
            <person name="Beckman K.B."/>
            <person name="Gohl D.M."/>
        </authorList>
    </citation>
    <scope>NUCLEOTIDE SEQUENCE</scope>
    <source>
        <strain evidence="1">Duluth1</strain>
        <tissue evidence="1">Whole animal</tissue>
    </source>
</reference>
<proteinExistence type="predicted"/>
<name>A0A9D4GAX2_DREPO</name>
<protein>
    <recommendedName>
        <fullName evidence="3">Ig-like domain-containing protein</fullName>
    </recommendedName>
</protein>
<gene>
    <name evidence="1" type="ORF">DPMN_142242</name>
</gene>
<sequence length="57" mass="6287">MWYLDNRTPSDYSDGVDLTKNSSSLTVADVTTNMLTITPSNTYHGARIFCYASNGYG</sequence>
<reference evidence="1" key="2">
    <citation type="submission" date="2020-11" db="EMBL/GenBank/DDBJ databases">
        <authorList>
            <person name="McCartney M.A."/>
            <person name="Auch B."/>
            <person name="Kono T."/>
            <person name="Mallez S."/>
            <person name="Becker A."/>
            <person name="Gohl D.M."/>
            <person name="Silverstein K.A.T."/>
            <person name="Koren S."/>
            <person name="Bechman K.B."/>
            <person name="Herman A."/>
            <person name="Abrahante J.E."/>
            <person name="Garbe J."/>
        </authorList>
    </citation>
    <scope>NUCLEOTIDE SEQUENCE</scope>
    <source>
        <strain evidence="1">Duluth1</strain>
        <tissue evidence="1">Whole animal</tissue>
    </source>
</reference>
<accession>A0A9D4GAX2</accession>
<evidence type="ECO:0000313" key="2">
    <source>
        <dbReference type="Proteomes" id="UP000828390"/>
    </source>
</evidence>
<evidence type="ECO:0008006" key="3">
    <source>
        <dbReference type="Google" id="ProtNLM"/>
    </source>
</evidence>
<dbReference type="EMBL" id="JAIWYP010000006">
    <property type="protein sequence ID" value="KAH3813774.1"/>
    <property type="molecule type" value="Genomic_DNA"/>
</dbReference>
<dbReference type="Proteomes" id="UP000828390">
    <property type="component" value="Unassembled WGS sequence"/>
</dbReference>